<organism evidence="3 4">
    <name type="scientific">Amphibalanus amphitrite</name>
    <name type="common">Striped barnacle</name>
    <name type="synonym">Balanus amphitrite</name>
    <dbReference type="NCBI Taxonomy" id="1232801"/>
    <lineage>
        <taxon>Eukaryota</taxon>
        <taxon>Metazoa</taxon>
        <taxon>Ecdysozoa</taxon>
        <taxon>Arthropoda</taxon>
        <taxon>Crustacea</taxon>
        <taxon>Multicrustacea</taxon>
        <taxon>Cirripedia</taxon>
        <taxon>Thoracica</taxon>
        <taxon>Thoracicalcarea</taxon>
        <taxon>Balanomorpha</taxon>
        <taxon>Balanoidea</taxon>
        <taxon>Balanidae</taxon>
        <taxon>Amphibalaninae</taxon>
        <taxon>Amphibalanus</taxon>
    </lineage>
</organism>
<accession>A0A6A4WFU3</accession>
<dbReference type="Pfam" id="PF15950">
    <property type="entry name" value="DUF4758"/>
    <property type="match status" value="1"/>
</dbReference>
<feature type="compositionally biased region" description="Pro residues" evidence="1">
    <location>
        <begin position="661"/>
        <end position="676"/>
    </location>
</feature>
<evidence type="ECO:0000313" key="4">
    <source>
        <dbReference type="Proteomes" id="UP000440578"/>
    </source>
</evidence>
<name>A0A6A4WFU3_AMPAM</name>
<feature type="compositionally biased region" description="Low complexity" evidence="1">
    <location>
        <begin position="584"/>
        <end position="614"/>
    </location>
</feature>
<feature type="compositionally biased region" description="Pro residues" evidence="1">
    <location>
        <begin position="246"/>
        <end position="258"/>
    </location>
</feature>
<feature type="region of interest" description="Disordered" evidence="1">
    <location>
        <begin position="225"/>
        <end position="261"/>
    </location>
</feature>
<dbReference type="PANTHER" id="PTHR48125">
    <property type="entry name" value="LP07818P1"/>
    <property type="match status" value="1"/>
</dbReference>
<feature type="region of interest" description="Disordered" evidence="1">
    <location>
        <begin position="150"/>
        <end position="192"/>
    </location>
</feature>
<comment type="caution">
    <text evidence="3">The sequence shown here is derived from an EMBL/GenBank/DDBJ whole genome shotgun (WGS) entry which is preliminary data.</text>
</comment>
<evidence type="ECO:0000259" key="2">
    <source>
        <dbReference type="Pfam" id="PF15950"/>
    </source>
</evidence>
<evidence type="ECO:0000256" key="1">
    <source>
        <dbReference type="SAM" id="MobiDB-lite"/>
    </source>
</evidence>
<dbReference type="Proteomes" id="UP000440578">
    <property type="component" value="Unassembled WGS sequence"/>
</dbReference>
<dbReference type="PANTHER" id="PTHR48125:SF12">
    <property type="entry name" value="AT HOOK TRANSCRIPTION FACTOR FAMILY-RELATED"/>
    <property type="match status" value="1"/>
</dbReference>
<evidence type="ECO:0000313" key="3">
    <source>
        <dbReference type="EMBL" id="KAF0300898.1"/>
    </source>
</evidence>
<feature type="region of interest" description="Disordered" evidence="1">
    <location>
        <begin position="948"/>
        <end position="976"/>
    </location>
</feature>
<feature type="compositionally biased region" description="Basic and acidic residues" evidence="1">
    <location>
        <begin position="548"/>
        <end position="572"/>
    </location>
</feature>
<reference evidence="3 4" key="1">
    <citation type="submission" date="2019-07" db="EMBL/GenBank/DDBJ databases">
        <title>Draft genome assembly of a fouling barnacle, Amphibalanus amphitrite (Darwin, 1854): The first reference genome for Thecostraca.</title>
        <authorList>
            <person name="Kim W."/>
        </authorList>
    </citation>
    <scope>NUCLEOTIDE SEQUENCE [LARGE SCALE GENOMIC DNA]</scope>
    <source>
        <strain evidence="3">SNU_AA5</strain>
        <tissue evidence="3">Soma without cirri and trophi</tissue>
    </source>
</reference>
<feature type="compositionally biased region" description="Basic and acidic residues" evidence="1">
    <location>
        <begin position="459"/>
        <end position="476"/>
    </location>
</feature>
<keyword evidence="4" id="KW-1185">Reference proteome</keyword>
<feature type="compositionally biased region" description="Low complexity" evidence="1">
    <location>
        <begin position="336"/>
        <end position="347"/>
    </location>
</feature>
<feature type="region of interest" description="Disordered" evidence="1">
    <location>
        <begin position="328"/>
        <end position="353"/>
    </location>
</feature>
<dbReference type="InterPro" id="IPR031866">
    <property type="entry name" value="DUF4758"/>
</dbReference>
<proteinExistence type="predicted"/>
<feature type="compositionally biased region" description="Polar residues" evidence="1">
    <location>
        <begin position="961"/>
        <end position="976"/>
    </location>
</feature>
<dbReference type="AlphaFoldDB" id="A0A6A4WFU3"/>
<dbReference type="EMBL" id="VIIS01001223">
    <property type="protein sequence ID" value="KAF0300898.1"/>
    <property type="molecule type" value="Genomic_DNA"/>
</dbReference>
<dbReference type="EMBL" id="VIIS01001223">
    <property type="protein sequence ID" value="KAF0300899.1"/>
    <property type="molecule type" value="Genomic_DNA"/>
</dbReference>
<sequence length="1127" mass="123837">MCMDPRKWIWDLIPRILISDPTGSLIQPYARQPKGVIGQLNTLIVGPDHFEPHYTTSATPAVTRTRQKVTSAPPPTTDQPSVERKTEFATKTIYGFLDFITTVGDTVMVFTPNSKTQEALFATPAALSLESSFENSFDSAFGSVRPATNRWSAVRRRGPQTQRRAPPPSRVQPTPKTAPTLDQGPFQPMAPHPTLVPILIEATATPTVQIPPETRVSLRHNVGYRVKQRPSRRPTSAPFRLDFQSPPTPPPAPEPVETPAPGRLVLSSIDVRPTGLVTTFGGTDVTGILTTVHTTSVIGTYIRGRYAQVLQSSSTIFSSKAVQRTIQPSARHTAHLSSTAAEGASSSPPAPLESDILPLEKLFGGLDGDEGAESVFADLVAAGSRPSREVVVAPSRPSRFTLRRRGSPSRLPTSSSSSSSSRRRQKKEEEKEEETTTLPPRRSYSSGRIRNRSRGPSASERRKQQLLEKRRQKLSEEEPTPTAASLLQRPRQKKAEPLARQSFGSRTSQRPERARGSQRYTSSRDQQPQYSERLSYPQAAGSIVRPQYADRESTTSYEDLRAQYYDTRDQYKDTVNQRYESTRRPQQQDYQDTRQQYQDPRQQYQDSRQQYQDPRQQHQDIRQQYQEPITRRPLQSSRLRVTHPPLTQPTPRPRTRLTRPTRPPTTEPPTPPPTQPTQPQYVDELYGPADYYYDYVDYDAVPTTEETVAPTTVSGNSNGDETQIVAVSTFRPEGATDFYQEITTLKTLRHISLGRYTNSQWITKTQTRTVEVEPTIAPSPSQVVPPSSTLTPSVLLVATTTTTPRPEIENLLGSPSEAPPVMLPPVHLDPSSPSLPLHTMTETYSTTQLVLKSSVIPLVIADNTRSFTITQTYHVTRVVTALKTMPPVELFDERSALSDAQLEGSHSTNHLDIDGFPEADSLESVGGRFDPDLLEKSTHPEMLALHGSQDKPATEEARPANQATAEATPVVSTPSGNPVIAPAPVATPALPALGSSLSPLDQMGQLGQLAQLSQLAQLGQTNQLGGLGQLSPQQLLYLQLLSPYLAQLNPAAAAAAQAATGPRTVVSSSPVFVTTTVTNTNRRPVVVTFRATPSTAYITSTTVVSTVLTSYVTSTMTMAPAQPSFFG</sequence>
<feature type="compositionally biased region" description="Basic and acidic residues" evidence="1">
    <location>
        <begin position="948"/>
        <end position="958"/>
    </location>
</feature>
<feature type="domain" description="DUF4758" evidence="2">
    <location>
        <begin position="269"/>
        <end position="314"/>
    </location>
</feature>
<dbReference type="OrthoDB" id="6430068at2759"/>
<gene>
    <name evidence="3" type="ORF">FJT64_026723</name>
</gene>
<feature type="region of interest" description="Disordered" evidence="1">
    <location>
        <begin position="56"/>
        <end position="84"/>
    </location>
</feature>
<feature type="compositionally biased region" description="Polar residues" evidence="1">
    <location>
        <begin position="56"/>
        <end position="70"/>
    </location>
</feature>
<feature type="region of interest" description="Disordered" evidence="1">
    <location>
        <begin position="386"/>
        <end position="680"/>
    </location>
</feature>
<feature type="compositionally biased region" description="Low complexity" evidence="1">
    <location>
        <begin position="408"/>
        <end position="420"/>
    </location>
</feature>
<feature type="compositionally biased region" description="Polar residues" evidence="1">
    <location>
        <begin position="518"/>
        <end position="532"/>
    </location>
</feature>
<protein>
    <recommendedName>
        <fullName evidence="2">DUF4758 domain-containing protein</fullName>
    </recommendedName>
</protein>